<sequence>RPEFALGFGLRVNMTWKSESGNLADLTNVRWREYINYTTVGTNPPFNPNPPIPVSGAWPPEGNVMTGGIGTDTHYWLKSWVDWSTQTPGSKVAAQQYQFKDTVLNTDWTNGILGTATITREVANDPGGSYTFTTSKNGTGAFSAATIPEKP</sequence>
<evidence type="ECO:0000313" key="1">
    <source>
        <dbReference type="EMBL" id="GAH83390.1"/>
    </source>
</evidence>
<name>X1JPL9_9ZZZZ</name>
<protein>
    <submittedName>
        <fullName evidence="1">Uncharacterized protein</fullName>
    </submittedName>
</protein>
<organism evidence="1">
    <name type="scientific">marine sediment metagenome</name>
    <dbReference type="NCBI Taxonomy" id="412755"/>
    <lineage>
        <taxon>unclassified sequences</taxon>
        <taxon>metagenomes</taxon>
        <taxon>ecological metagenomes</taxon>
    </lineage>
</organism>
<comment type="caution">
    <text evidence="1">The sequence shown here is derived from an EMBL/GenBank/DDBJ whole genome shotgun (WGS) entry which is preliminary data.</text>
</comment>
<reference evidence="1" key="1">
    <citation type="journal article" date="2014" name="Front. Microbiol.">
        <title>High frequency of phylogenetically diverse reductive dehalogenase-homologous genes in deep subseafloor sedimentary metagenomes.</title>
        <authorList>
            <person name="Kawai M."/>
            <person name="Futagami T."/>
            <person name="Toyoda A."/>
            <person name="Takaki Y."/>
            <person name="Nishi S."/>
            <person name="Hori S."/>
            <person name="Arai W."/>
            <person name="Tsubouchi T."/>
            <person name="Morono Y."/>
            <person name="Uchiyama I."/>
            <person name="Ito T."/>
            <person name="Fujiyama A."/>
            <person name="Inagaki F."/>
            <person name="Takami H."/>
        </authorList>
    </citation>
    <scope>NUCLEOTIDE SEQUENCE</scope>
    <source>
        <strain evidence="1">Expedition CK06-06</strain>
    </source>
</reference>
<accession>X1JPL9</accession>
<dbReference type="AlphaFoldDB" id="X1JPL9"/>
<feature type="non-terminal residue" evidence="1">
    <location>
        <position position="1"/>
    </location>
</feature>
<dbReference type="EMBL" id="BARU01039647">
    <property type="protein sequence ID" value="GAH83390.1"/>
    <property type="molecule type" value="Genomic_DNA"/>
</dbReference>
<proteinExistence type="predicted"/>
<gene>
    <name evidence="1" type="ORF">S03H2_61418</name>
</gene>